<proteinExistence type="inferred from homology"/>
<protein>
    <submittedName>
        <fullName evidence="3">Tetratricopeptide repeat (TPR)-like superfamily protein</fullName>
    </submittedName>
</protein>
<sequence length="253" mass="29187">MRKGHGLEQVENFFSSISKRLKGFQVHVALPNCYAHENSVEKAEVLMQKMREMGFTNIPCYNILLGLYYLLNYSKLDAHMLEMEVNGIRYDRYTFGIRLSAYAAAYDVEGIDKIVEKVETSPQTALEWDTYAAAAQGNDAFDILLKLYADIGEKDEIYRIWNRYKEMGIIYNKGYKTLISALLKLDQVEGAEKIFEEWHSKKLSYDTRIPKLLIDVYSQKGLLGKAESLMDHAQAKGAEKFGWWMVLFGKWVS</sequence>
<dbReference type="AlphaFoldDB" id="A0A061GEH7"/>
<dbReference type="GO" id="GO:0003729">
    <property type="term" value="F:mRNA binding"/>
    <property type="evidence" value="ECO:0007669"/>
    <property type="project" value="UniProtKB-ARBA"/>
</dbReference>
<dbReference type="PANTHER" id="PTHR45717:SF57">
    <property type="entry name" value="PENTACOTRIPEPTIDE-REPEAT REGION OF PRORP DOMAIN-CONTAINING PROTEIN"/>
    <property type="match status" value="1"/>
</dbReference>
<dbReference type="InParanoid" id="A0A061GEH7"/>
<keyword evidence="2" id="KW-0677">Repeat</keyword>
<dbReference type="Gramene" id="EOY28260">
    <property type="protein sequence ID" value="EOY28260"/>
    <property type="gene ID" value="TCM_029884"/>
</dbReference>
<dbReference type="EMBL" id="CM001884">
    <property type="protein sequence ID" value="EOY28260.1"/>
    <property type="molecule type" value="Genomic_DNA"/>
</dbReference>
<evidence type="ECO:0000313" key="4">
    <source>
        <dbReference type="Proteomes" id="UP000026915"/>
    </source>
</evidence>
<dbReference type="PANTHER" id="PTHR45717">
    <property type="entry name" value="OS12G0527900 PROTEIN"/>
    <property type="match status" value="1"/>
</dbReference>
<dbReference type="STRING" id="3641.A0A061GEH7"/>
<dbReference type="Pfam" id="PF01535">
    <property type="entry name" value="PPR"/>
    <property type="match status" value="3"/>
</dbReference>
<dbReference type="NCBIfam" id="TIGR00756">
    <property type="entry name" value="PPR"/>
    <property type="match status" value="1"/>
</dbReference>
<comment type="similarity">
    <text evidence="1">Belongs to the PPR family. P subfamily.</text>
</comment>
<reference evidence="3 4" key="1">
    <citation type="journal article" date="2013" name="Genome Biol.">
        <title>The genome sequence of the most widely cultivated cacao type and its use to identify candidate genes regulating pod color.</title>
        <authorList>
            <person name="Motamayor J.C."/>
            <person name="Mockaitis K."/>
            <person name="Schmutz J."/>
            <person name="Haiminen N."/>
            <person name="Iii D.L."/>
            <person name="Cornejo O."/>
            <person name="Findley S.D."/>
            <person name="Zheng P."/>
            <person name="Utro F."/>
            <person name="Royaert S."/>
            <person name="Saski C."/>
            <person name="Jenkins J."/>
            <person name="Podicheti R."/>
            <person name="Zhao M."/>
            <person name="Scheffler B.E."/>
            <person name="Stack J.C."/>
            <person name="Feltus F.A."/>
            <person name="Mustiga G.M."/>
            <person name="Amores F."/>
            <person name="Phillips W."/>
            <person name="Marelli J.P."/>
            <person name="May G.D."/>
            <person name="Shapiro H."/>
            <person name="Ma J."/>
            <person name="Bustamante C.D."/>
            <person name="Schnell R.J."/>
            <person name="Main D."/>
            <person name="Gilbert D."/>
            <person name="Parida L."/>
            <person name="Kuhn D.N."/>
        </authorList>
    </citation>
    <scope>NUCLEOTIDE SEQUENCE [LARGE SCALE GENOMIC DNA]</scope>
    <source>
        <strain evidence="4">cv. Matina 1-6</strain>
    </source>
</reference>
<dbReference type="eggNOG" id="KOG4197">
    <property type="taxonomic scope" value="Eukaryota"/>
</dbReference>
<evidence type="ECO:0000256" key="2">
    <source>
        <dbReference type="ARBA" id="ARBA00022737"/>
    </source>
</evidence>
<dbReference type="InterPro" id="IPR011990">
    <property type="entry name" value="TPR-like_helical_dom_sf"/>
</dbReference>
<dbReference type="Gene3D" id="1.25.40.10">
    <property type="entry name" value="Tetratricopeptide repeat domain"/>
    <property type="match status" value="2"/>
</dbReference>
<dbReference type="Proteomes" id="UP000026915">
    <property type="component" value="Chromosome 6"/>
</dbReference>
<dbReference type="InterPro" id="IPR002885">
    <property type="entry name" value="PPR_rpt"/>
</dbReference>
<dbReference type="HOGENOM" id="CLU_1100126_0_0_1"/>
<name>A0A061GEH7_THECC</name>
<evidence type="ECO:0000256" key="1">
    <source>
        <dbReference type="ARBA" id="ARBA00007626"/>
    </source>
</evidence>
<gene>
    <name evidence="3" type="ORF">TCM_029884</name>
</gene>
<keyword evidence="4" id="KW-1185">Reference proteome</keyword>
<organism evidence="3 4">
    <name type="scientific">Theobroma cacao</name>
    <name type="common">Cacao</name>
    <name type="synonym">Cocoa</name>
    <dbReference type="NCBI Taxonomy" id="3641"/>
    <lineage>
        <taxon>Eukaryota</taxon>
        <taxon>Viridiplantae</taxon>
        <taxon>Streptophyta</taxon>
        <taxon>Embryophyta</taxon>
        <taxon>Tracheophyta</taxon>
        <taxon>Spermatophyta</taxon>
        <taxon>Magnoliopsida</taxon>
        <taxon>eudicotyledons</taxon>
        <taxon>Gunneridae</taxon>
        <taxon>Pentapetalae</taxon>
        <taxon>rosids</taxon>
        <taxon>malvids</taxon>
        <taxon>Malvales</taxon>
        <taxon>Malvaceae</taxon>
        <taxon>Byttnerioideae</taxon>
        <taxon>Theobroma</taxon>
    </lineage>
</organism>
<evidence type="ECO:0000313" key="3">
    <source>
        <dbReference type="EMBL" id="EOY28260.1"/>
    </source>
</evidence>
<accession>A0A061GEH7</accession>
<dbReference type="OMA" id="CYAHENS"/>